<evidence type="ECO:0000256" key="4">
    <source>
        <dbReference type="SAM" id="MobiDB-lite"/>
    </source>
</evidence>
<feature type="region of interest" description="Disordered" evidence="4">
    <location>
        <begin position="574"/>
        <end position="606"/>
    </location>
</feature>
<dbReference type="SMART" id="SM00147">
    <property type="entry name" value="RasGEF"/>
    <property type="match status" value="1"/>
</dbReference>
<dbReference type="Pfam" id="PF00618">
    <property type="entry name" value="RasGEF_N"/>
    <property type="match status" value="1"/>
</dbReference>
<feature type="region of interest" description="Disordered" evidence="4">
    <location>
        <begin position="635"/>
        <end position="673"/>
    </location>
</feature>
<dbReference type="PANTHER" id="PTHR23113">
    <property type="entry name" value="GUANINE NUCLEOTIDE EXCHANGE FACTOR"/>
    <property type="match status" value="1"/>
</dbReference>
<feature type="domain" description="N-terminal Ras-GEF" evidence="6">
    <location>
        <begin position="692"/>
        <end position="814"/>
    </location>
</feature>
<feature type="domain" description="Ras-GEF" evidence="5">
    <location>
        <begin position="844"/>
        <end position="1068"/>
    </location>
</feature>
<evidence type="ECO:0000259" key="6">
    <source>
        <dbReference type="PROSITE" id="PS50212"/>
    </source>
</evidence>
<reference evidence="7" key="1">
    <citation type="submission" date="2025-08" db="UniProtKB">
        <authorList>
            <consortium name="Ensembl"/>
        </authorList>
    </citation>
    <scope>IDENTIFICATION</scope>
</reference>
<keyword evidence="1 3" id="KW-0344">Guanine-nucleotide releasing factor</keyword>
<dbReference type="InterPro" id="IPR001895">
    <property type="entry name" value="RASGEF_cat_dom"/>
</dbReference>
<dbReference type="PANTHER" id="PTHR23113:SF224">
    <property type="entry name" value="RAP GUANINE NUCLEOTIDE EXCHANGE FACTOR 1"/>
    <property type="match status" value="1"/>
</dbReference>
<gene>
    <name evidence="7" type="primary">RAPGEF1</name>
    <name evidence="7" type="synonym">rapgef1a</name>
</gene>
<feature type="compositionally biased region" description="Basic residues" evidence="4">
    <location>
        <begin position="29"/>
        <end position="41"/>
    </location>
</feature>
<dbReference type="FunFam" id="1.10.840.10:FF:000009">
    <property type="entry name" value="rap guanine nucleotide exchange factor 1"/>
    <property type="match status" value="1"/>
</dbReference>
<feature type="compositionally biased region" description="Basic and acidic residues" evidence="4">
    <location>
        <begin position="44"/>
        <end position="61"/>
    </location>
</feature>
<dbReference type="SUPFAM" id="SSF48366">
    <property type="entry name" value="Ras GEF"/>
    <property type="match status" value="1"/>
</dbReference>
<feature type="region of interest" description="Disordered" evidence="4">
    <location>
        <begin position="426"/>
        <end position="445"/>
    </location>
</feature>
<feature type="region of interest" description="Disordered" evidence="4">
    <location>
        <begin position="389"/>
        <end position="420"/>
    </location>
</feature>
<organism evidence="7 8">
    <name type="scientific">Salmo trutta</name>
    <name type="common">Brown trout</name>
    <dbReference type="NCBI Taxonomy" id="8032"/>
    <lineage>
        <taxon>Eukaryota</taxon>
        <taxon>Metazoa</taxon>
        <taxon>Chordata</taxon>
        <taxon>Craniata</taxon>
        <taxon>Vertebrata</taxon>
        <taxon>Euteleostomi</taxon>
        <taxon>Actinopterygii</taxon>
        <taxon>Neopterygii</taxon>
        <taxon>Teleostei</taxon>
        <taxon>Protacanthopterygii</taxon>
        <taxon>Salmoniformes</taxon>
        <taxon>Salmonidae</taxon>
        <taxon>Salmoninae</taxon>
        <taxon>Salmo</taxon>
    </lineage>
</organism>
<feature type="compositionally biased region" description="Basic and acidic residues" evidence="4">
    <location>
        <begin position="649"/>
        <end position="661"/>
    </location>
</feature>
<dbReference type="Gene3D" id="1.10.840.10">
    <property type="entry name" value="Ras guanine-nucleotide exchange factors catalytic domain"/>
    <property type="match status" value="1"/>
</dbReference>
<feature type="region of interest" description="Disordered" evidence="4">
    <location>
        <begin position="25"/>
        <end position="61"/>
    </location>
</feature>
<dbReference type="InterPro" id="IPR023578">
    <property type="entry name" value="Ras_GEF_dom_sf"/>
</dbReference>
<evidence type="ECO:0000313" key="8">
    <source>
        <dbReference type="Proteomes" id="UP000472277"/>
    </source>
</evidence>
<dbReference type="Gene3D" id="1.20.870.10">
    <property type="entry name" value="Son of sevenless (SoS) protein Chain: S domain 1"/>
    <property type="match status" value="1"/>
</dbReference>
<proteinExistence type="predicted"/>
<dbReference type="PROSITE" id="PS50212">
    <property type="entry name" value="RASGEF_NTER"/>
    <property type="match status" value="1"/>
</dbReference>
<dbReference type="InterPro" id="IPR019804">
    <property type="entry name" value="Ras_G-nucl-exch_fac_CS"/>
</dbReference>
<dbReference type="CDD" id="cd00155">
    <property type="entry name" value="RasGEF"/>
    <property type="match status" value="1"/>
</dbReference>
<dbReference type="GO" id="GO:0005886">
    <property type="term" value="C:plasma membrane"/>
    <property type="evidence" value="ECO:0007669"/>
    <property type="project" value="TreeGrafter"/>
</dbReference>
<dbReference type="Proteomes" id="UP000472277">
    <property type="component" value="Chromosome 27"/>
</dbReference>
<dbReference type="Ensembl" id="ENSSTUT00000076830.1">
    <property type="protein sequence ID" value="ENSSTUP00000072399.1"/>
    <property type="gene ID" value="ENSSTUG00000029855.1"/>
</dbReference>
<evidence type="ECO:0000256" key="1">
    <source>
        <dbReference type="ARBA" id="ARBA00022658"/>
    </source>
</evidence>
<feature type="region of interest" description="Disordered" evidence="4">
    <location>
        <begin position="180"/>
        <end position="269"/>
    </location>
</feature>
<protein>
    <recommendedName>
        <fullName evidence="2">CRK SH3-binding GNRP</fullName>
    </recommendedName>
</protein>
<dbReference type="GeneTree" id="ENSGT00940000156235"/>
<sequence>MSGKIESKSDSQRSHLSSFTMKLMDKFHSPKIKRTPSKKVSKPPLEHGVKTAEKPANKSLSRLEEQEKDVVSALRYFKTIIDKMAVDKKVLEMLPGSASKVLEAILPLVQVDARIQHSSGVSSCLNRVYQSLGNLIRWSDQVMLEGVNLDDKETIVTVTTVIKAVLDGVKELVKLTIEKQENPSPTSPVKPVPVATPPESAAEPPANEKESLDKSSATSQSMEVLTEPTGEEEEEEVVAPPKPPLPGLKMAEHNPPALPPKKRQSAPSPTRVAVVAPMNHATSGSSLPMGIGLHKQEYEVDALQRRFSGGSHYYGGESPRISPCNSMGKLSKSDEQLSWTIDSGQCSRNTSSEALDTTDHYDPDYDFLHQDLSSLEQMTPVPVEACLSPLPESHSESSSPCPGPGPPLAQPHFSPLQGSSVSPLYSRMTSALPPPALPEKKRRGGACSGFSDGSYSGSSWCVSFERHPSQYDNLMEEDLPPVPPFPLFTPDISPLCHAAGGFVSEFSACEMTDVPQSPPPLPEKKSRHILKYMQFVEDYSEPQPSVFYQMPQSKSIYEQRNKRFQEVYGFNDSFSSSDSVHEPLPPPALPPKQRQLSESANEEGGEGEYVNLYTSSQANGDGLSRRDSSAIDDSLEDTASENPLCNNKDMSDDRRRQKSSEDGQSSEETDELSLIDHMEIMSRLTLKQENDDGPDVRAGSGDILLVHATETDRKDLVLYCEAFLTTYRTFITPEDLIKKLHCRYTRFCHCPDTFKKKVSKNTFFVLVRVVDELCLVEMTEDILMQLMDLVFRLVCNGELSLARVLRTNILDKVEQRKLLRYTYSLKPLAARGVAARPGTLHDFRSHEIADQLTLLDAELFYKIEIPEVLLWAKEQNEEKSANLTQFTEHFNNMSYWVRSIIILQEKAQDREKLLLKFIKIMKHLRKLNNFNSYLAILSALDSAPIRRLEWQKTTSEGLEEYCTLIDSSSSFRVYRAALADVEPPCIPYLGLILQDLTFVHLGNPDQINGKVNFSKRWQQFNILDSMRRFQQVHYDLKHNDDIVSFFNDFSDHLAEEALWELSLKIKPRNITRRKTEREEKT</sequence>
<dbReference type="GO" id="GO:0005085">
    <property type="term" value="F:guanyl-nucleotide exchange factor activity"/>
    <property type="evidence" value="ECO:0007669"/>
    <property type="project" value="UniProtKB-KW"/>
</dbReference>
<dbReference type="Pfam" id="PF00617">
    <property type="entry name" value="RasGEF"/>
    <property type="match status" value="1"/>
</dbReference>
<evidence type="ECO:0000256" key="2">
    <source>
        <dbReference type="ARBA" id="ARBA00083313"/>
    </source>
</evidence>
<dbReference type="SMART" id="SM00229">
    <property type="entry name" value="RasGEFN"/>
    <property type="match status" value="1"/>
</dbReference>
<dbReference type="CDD" id="cd06224">
    <property type="entry name" value="REM"/>
    <property type="match status" value="1"/>
</dbReference>
<keyword evidence="8" id="KW-1185">Reference proteome</keyword>
<feature type="compositionally biased region" description="Low complexity" evidence="4">
    <location>
        <begin position="389"/>
        <end position="400"/>
    </location>
</feature>
<evidence type="ECO:0000256" key="3">
    <source>
        <dbReference type="PROSITE-ProRule" id="PRU00168"/>
    </source>
</evidence>
<dbReference type="InterPro" id="IPR036964">
    <property type="entry name" value="RASGEF_cat_dom_sf"/>
</dbReference>
<feature type="compositionally biased region" description="Acidic residues" evidence="4">
    <location>
        <begin position="664"/>
        <end position="673"/>
    </location>
</feature>
<dbReference type="InterPro" id="IPR000651">
    <property type="entry name" value="Ras-like_Gua-exchang_fac_N"/>
</dbReference>
<dbReference type="AlphaFoldDB" id="A0A674BLT0"/>
<name>A0A674BLT0_SALTR</name>
<evidence type="ECO:0000259" key="5">
    <source>
        <dbReference type="PROSITE" id="PS50009"/>
    </source>
</evidence>
<dbReference type="InterPro" id="IPR008937">
    <property type="entry name" value="Ras-like_GEF"/>
</dbReference>
<accession>A0A674BLT0</accession>
<reference evidence="7" key="2">
    <citation type="submission" date="2025-09" db="UniProtKB">
        <authorList>
            <consortium name="Ensembl"/>
        </authorList>
    </citation>
    <scope>IDENTIFICATION</scope>
</reference>
<evidence type="ECO:0000313" key="7">
    <source>
        <dbReference type="Ensembl" id="ENSSTUP00000072399.1"/>
    </source>
</evidence>
<dbReference type="GO" id="GO:0007265">
    <property type="term" value="P:Ras protein signal transduction"/>
    <property type="evidence" value="ECO:0007669"/>
    <property type="project" value="TreeGrafter"/>
</dbReference>
<dbReference type="PROSITE" id="PS50009">
    <property type="entry name" value="RASGEF_CAT"/>
    <property type="match status" value="1"/>
</dbReference>
<feature type="compositionally biased region" description="Pro residues" evidence="4">
    <location>
        <begin position="185"/>
        <end position="196"/>
    </location>
</feature>
<dbReference type="PROSITE" id="PS00720">
    <property type="entry name" value="RASGEF"/>
    <property type="match status" value="1"/>
</dbReference>